<evidence type="ECO:0000313" key="12">
    <source>
        <dbReference type="EMBL" id="PJE79453.1"/>
    </source>
</evidence>
<dbReference type="GO" id="GO:0008270">
    <property type="term" value="F:zinc ion binding"/>
    <property type="evidence" value="ECO:0007669"/>
    <property type="project" value="InterPro"/>
</dbReference>
<evidence type="ECO:0000256" key="9">
    <source>
        <dbReference type="ARBA" id="ARBA00022833"/>
    </source>
</evidence>
<evidence type="ECO:0000256" key="8">
    <source>
        <dbReference type="ARBA" id="ARBA00022801"/>
    </source>
</evidence>
<protein>
    <recommendedName>
        <fullName evidence="5">tRNA-specific adenosine deaminase 2</fullName>
        <ecNumber evidence="4">3.5.4.33</ecNumber>
    </recommendedName>
</protein>
<dbReference type="PANTHER" id="PTHR11079">
    <property type="entry name" value="CYTOSINE DEAMINASE FAMILY MEMBER"/>
    <property type="match status" value="1"/>
</dbReference>
<dbReference type="GO" id="GO:0002100">
    <property type="term" value="P:tRNA wobble adenosine to inosine editing"/>
    <property type="evidence" value="ECO:0007669"/>
    <property type="project" value="InterPro"/>
</dbReference>
<dbReference type="SUPFAM" id="SSF53927">
    <property type="entry name" value="Cytidine deaminase-like"/>
    <property type="match status" value="1"/>
</dbReference>
<keyword evidence="6" id="KW-0819">tRNA processing</keyword>
<dbReference type="InterPro" id="IPR016192">
    <property type="entry name" value="APOBEC/CMP_deaminase_Zn-bd"/>
</dbReference>
<evidence type="ECO:0000256" key="3">
    <source>
        <dbReference type="ARBA" id="ARBA00011738"/>
    </source>
</evidence>
<evidence type="ECO:0000256" key="1">
    <source>
        <dbReference type="ARBA" id="ARBA00001947"/>
    </source>
</evidence>
<name>A0A2H9T8B3_9ZZZZ</name>
<dbReference type="InterPro" id="IPR016193">
    <property type="entry name" value="Cytidine_deaminase-like"/>
</dbReference>
<dbReference type="FunFam" id="3.40.140.10:FF:000005">
    <property type="entry name" value="tRNA-specific adenosine deaminase"/>
    <property type="match status" value="1"/>
</dbReference>
<dbReference type="EC" id="3.5.4.33" evidence="4"/>
<proteinExistence type="inferred from homology"/>
<comment type="cofactor">
    <cofactor evidence="1">
        <name>Zn(2+)</name>
        <dbReference type="ChEBI" id="CHEBI:29105"/>
    </cofactor>
</comment>
<comment type="subunit">
    <text evidence="3">Homodimer.</text>
</comment>
<evidence type="ECO:0000256" key="10">
    <source>
        <dbReference type="ARBA" id="ARBA00048045"/>
    </source>
</evidence>
<evidence type="ECO:0000256" key="2">
    <source>
        <dbReference type="ARBA" id="ARBA00010669"/>
    </source>
</evidence>
<dbReference type="InterPro" id="IPR002125">
    <property type="entry name" value="CMP_dCMP_dom"/>
</dbReference>
<dbReference type="AlphaFoldDB" id="A0A2H9T8B3"/>
<dbReference type="PROSITE" id="PS51747">
    <property type="entry name" value="CYT_DCMP_DEAMINASES_2"/>
    <property type="match status" value="1"/>
</dbReference>
<keyword evidence="9" id="KW-0862">Zinc</keyword>
<dbReference type="GO" id="GO:0052717">
    <property type="term" value="F:tRNA-specific adenosine-34 deaminase activity"/>
    <property type="evidence" value="ECO:0007669"/>
    <property type="project" value="UniProtKB-EC"/>
</dbReference>
<feature type="domain" description="CMP/dCMP-type deaminase" evidence="11">
    <location>
        <begin position="22"/>
        <end position="133"/>
    </location>
</feature>
<gene>
    <name evidence="12" type="primary">tadA</name>
    <name evidence="12" type="ORF">CI610_01584</name>
</gene>
<comment type="similarity">
    <text evidence="2">Belongs to the cytidine and deoxycytidylate deaminase family. ADAT2 subfamily.</text>
</comment>
<dbReference type="PROSITE" id="PS00903">
    <property type="entry name" value="CYT_DCMP_DEAMINASES_1"/>
    <property type="match status" value="1"/>
</dbReference>
<comment type="caution">
    <text evidence="12">The sequence shown here is derived from an EMBL/GenBank/DDBJ whole genome shotgun (WGS) entry which is preliminary data.</text>
</comment>
<evidence type="ECO:0000256" key="7">
    <source>
        <dbReference type="ARBA" id="ARBA00022723"/>
    </source>
</evidence>
<evidence type="ECO:0000256" key="4">
    <source>
        <dbReference type="ARBA" id="ARBA00012740"/>
    </source>
</evidence>
<evidence type="ECO:0000256" key="5">
    <source>
        <dbReference type="ARBA" id="ARBA00019216"/>
    </source>
</evidence>
<dbReference type="InterPro" id="IPR058535">
    <property type="entry name" value="MafB19-deam"/>
</dbReference>
<organism evidence="12">
    <name type="scientific">invertebrate metagenome</name>
    <dbReference type="NCBI Taxonomy" id="1711999"/>
    <lineage>
        <taxon>unclassified sequences</taxon>
        <taxon>metagenomes</taxon>
        <taxon>organismal metagenomes</taxon>
    </lineage>
</organism>
<sequence length="182" mass="20129">MVFFNQSSILFSLNGKKVTTAMNDIRFMNEALKEAQKGLTMGEVPVGAIVTRNGEIIARACNQPISSNNPVAHAEILALQQAAQIIQNYRLVGCELYVTLEPCTMCAGAIIHSRIDRLIFGTAEPKAGAIISASKVLEQPQMNHRVKVTSGIMALECSQQISHFFKQRRQAKRQKKQPLFSK</sequence>
<dbReference type="PANTHER" id="PTHR11079:SF202">
    <property type="entry name" value="TRNA-SPECIFIC ADENOSINE DEAMINASE"/>
    <property type="match status" value="1"/>
</dbReference>
<keyword evidence="7" id="KW-0479">Metal-binding</keyword>
<dbReference type="CDD" id="cd01285">
    <property type="entry name" value="nucleoside_deaminase"/>
    <property type="match status" value="1"/>
</dbReference>
<comment type="catalytic activity">
    <reaction evidence="10">
        <text>adenosine(34) in tRNA + H2O + H(+) = inosine(34) in tRNA + NH4(+)</text>
        <dbReference type="Rhea" id="RHEA:43168"/>
        <dbReference type="Rhea" id="RHEA-COMP:10373"/>
        <dbReference type="Rhea" id="RHEA-COMP:10374"/>
        <dbReference type="ChEBI" id="CHEBI:15377"/>
        <dbReference type="ChEBI" id="CHEBI:15378"/>
        <dbReference type="ChEBI" id="CHEBI:28938"/>
        <dbReference type="ChEBI" id="CHEBI:74411"/>
        <dbReference type="ChEBI" id="CHEBI:82852"/>
        <dbReference type="EC" id="3.5.4.33"/>
    </reaction>
</comment>
<dbReference type="EMBL" id="NSIT01000068">
    <property type="protein sequence ID" value="PJE79453.1"/>
    <property type="molecule type" value="Genomic_DNA"/>
</dbReference>
<dbReference type="Pfam" id="PF14437">
    <property type="entry name" value="MafB19-deam"/>
    <property type="match status" value="1"/>
</dbReference>
<dbReference type="NCBIfam" id="NF008113">
    <property type="entry name" value="PRK10860.1"/>
    <property type="match status" value="1"/>
</dbReference>
<keyword evidence="8 12" id="KW-0378">Hydrolase</keyword>
<accession>A0A2H9T8B3</accession>
<dbReference type="HAMAP" id="MF_00972">
    <property type="entry name" value="tRNA_aden_deaminase"/>
    <property type="match status" value="1"/>
</dbReference>
<dbReference type="InterPro" id="IPR028883">
    <property type="entry name" value="tRNA_aden_deaminase"/>
</dbReference>
<evidence type="ECO:0000256" key="6">
    <source>
        <dbReference type="ARBA" id="ARBA00022694"/>
    </source>
</evidence>
<reference evidence="12" key="1">
    <citation type="journal article" date="2017" name="Appl. Environ. Microbiol.">
        <title>Molecular characterization of an Endozoicomonas-like organism causing infection in king scallop Pecten maximus L.</title>
        <authorList>
            <person name="Cano I."/>
            <person name="van Aerle R."/>
            <person name="Ross S."/>
            <person name="Verner-Jeffreys D.W."/>
            <person name="Paley R.K."/>
            <person name="Rimmer G."/>
            <person name="Ryder D."/>
            <person name="Hooper P."/>
            <person name="Stone D."/>
            <person name="Feist S.W."/>
        </authorList>
    </citation>
    <scope>NUCLEOTIDE SEQUENCE</scope>
</reference>
<dbReference type="Gene3D" id="3.40.140.10">
    <property type="entry name" value="Cytidine Deaminase, domain 2"/>
    <property type="match status" value="1"/>
</dbReference>
<evidence type="ECO:0000259" key="11">
    <source>
        <dbReference type="PROSITE" id="PS51747"/>
    </source>
</evidence>